<dbReference type="NCBIfam" id="NF037995">
    <property type="entry name" value="TRAP_S1"/>
    <property type="match status" value="1"/>
</dbReference>
<evidence type="ECO:0000313" key="2">
    <source>
        <dbReference type="EMBL" id="RCL73279.1"/>
    </source>
</evidence>
<dbReference type="CDD" id="cd13603">
    <property type="entry name" value="PBP2_TRAP_Siap_TeaA_like"/>
    <property type="match status" value="1"/>
</dbReference>
<protein>
    <recommendedName>
        <fullName evidence="4">C4-dicarboxylate ABC transporter</fullName>
    </recommendedName>
</protein>
<dbReference type="InterPro" id="IPR038404">
    <property type="entry name" value="TRAP_DctP_sf"/>
</dbReference>
<evidence type="ECO:0008006" key="4">
    <source>
        <dbReference type="Google" id="ProtNLM"/>
    </source>
</evidence>
<dbReference type="EMBL" id="QOQD01000008">
    <property type="protein sequence ID" value="RCL73279.1"/>
    <property type="molecule type" value="Genomic_DNA"/>
</dbReference>
<name>A0A368DN64_9PROT</name>
<evidence type="ECO:0000256" key="1">
    <source>
        <dbReference type="ARBA" id="ARBA00022729"/>
    </source>
</evidence>
<gene>
    <name evidence="2" type="ORF">DBW71_04090</name>
</gene>
<evidence type="ECO:0000313" key="3">
    <source>
        <dbReference type="Proteomes" id="UP000253570"/>
    </source>
</evidence>
<dbReference type="GO" id="GO:0055085">
    <property type="term" value="P:transmembrane transport"/>
    <property type="evidence" value="ECO:0007669"/>
    <property type="project" value="InterPro"/>
</dbReference>
<accession>A0A368DN64</accession>
<dbReference type="PANTHER" id="PTHR33376">
    <property type="match status" value="1"/>
</dbReference>
<dbReference type="InterPro" id="IPR018389">
    <property type="entry name" value="DctP_fam"/>
</dbReference>
<reference evidence="2 3" key="1">
    <citation type="journal article" date="2018" name="Microbiome">
        <title>Fine metagenomic profile of the Mediterranean stratified and mixed water columns revealed by assembly and recruitment.</title>
        <authorList>
            <person name="Haro-Moreno J.M."/>
            <person name="Lopez-Perez M."/>
            <person name="De La Torre J.R."/>
            <person name="Picazo A."/>
            <person name="Camacho A."/>
            <person name="Rodriguez-Valera F."/>
        </authorList>
    </citation>
    <scope>NUCLEOTIDE SEQUENCE [LARGE SCALE GENOMIC DNA]</scope>
    <source>
        <strain evidence="2">MED-G57</strain>
    </source>
</reference>
<comment type="caution">
    <text evidence="2">The sequence shown here is derived from an EMBL/GenBank/DDBJ whole genome shotgun (WGS) entry which is preliminary data.</text>
</comment>
<dbReference type="AlphaFoldDB" id="A0A368DN64"/>
<keyword evidence="1" id="KW-0732">Signal</keyword>
<dbReference type="Proteomes" id="UP000253570">
    <property type="component" value="Unassembled WGS sequence"/>
</dbReference>
<dbReference type="Gene3D" id="3.40.190.170">
    <property type="entry name" value="Bacterial extracellular solute-binding protein, family 7"/>
    <property type="match status" value="1"/>
</dbReference>
<proteinExistence type="predicted"/>
<dbReference type="Pfam" id="PF03480">
    <property type="entry name" value="DctP"/>
    <property type="match status" value="1"/>
</dbReference>
<sequence>MFLSKYKIYWAGYHPEKSVQAQSILFIKNELENIYGSELDFKFVSDIGDLKYNALDLLSLVENGDIDCCYFYSSYLTDRAEELNLFEIPFQISSRKHIYKILDSEIGQYLAEKIEKNSGYKVLGWWDNGIRHVSSNKIHIKSLEDCKKSTIRIAKNEMHKLVFENLGFKTKFVDVKQLKSAIINYEVDTQENPLTNIINYGIENYHPYITTTSHLFGTSILLSNKKKYDAWSDTFKLNLSNAIKKATKFQRKLAFDEDARCLEYLKKKGTKIQDMDKELRNKMKKISLESSLKKLEEIPKDIQEKFFSAE</sequence>
<organism evidence="2 3">
    <name type="scientific">PS1 clade bacterium</name>
    <dbReference type="NCBI Taxonomy" id="2175152"/>
    <lineage>
        <taxon>Bacteria</taxon>
        <taxon>Pseudomonadati</taxon>
        <taxon>Pseudomonadota</taxon>
        <taxon>Alphaproteobacteria</taxon>
        <taxon>PS1 clade</taxon>
    </lineage>
</organism>
<dbReference type="PANTHER" id="PTHR33376:SF4">
    <property type="entry name" value="SIALIC ACID-BINDING PERIPLASMIC PROTEIN SIAP"/>
    <property type="match status" value="1"/>
</dbReference>